<evidence type="ECO:0000313" key="2">
    <source>
        <dbReference type="EMBL" id="GCA65180.1"/>
    </source>
</evidence>
<comment type="caution">
    <text evidence="2">The sequence shown here is derived from an EMBL/GenBank/DDBJ whole genome shotgun (WGS) entry which is preliminary data.</text>
</comment>
<protein>
    <submittedName>
        <fullName evidence="2">Uncharacterized protein</fullName>
    </submittedName>
</protein>
<proteinExistence type="predicted"/>
<organism evidence="2 3">
    <name type="scientific">Kipferlia bialata</name>
    <dbReference type="NCBI Taxonomy" id="797122"/>
    <lineage>
        <taxon>Eukaryota</taxon>
        <taxon>Metamonada</taxon>
        <taxon>Carpediemonas-like organisms</taxon>
        <taxon>Kipferlia</taxon>
    </lineage>
</organism>
<dbReference type="EMBL" id="BDIP01010086">
    <property type="protein sequence ID" value="GCA65180.1"/>
    <property type="molecule type" value="Genomic_DNA"/>
</dbReference>
<reference evidence="2 3" key="1">
    <citation type="journal article" date="2018" name="PLoS ONE">
        <title>The draft genome of Kipferlia bialata reveals reductive genome evolution in fornicate parasites.</title>
        <authorList>
            <person name="Tanifuji G."/>
            <person name="Takabayashi S."/>
            <person name="Kume K."/>
            <person name="Takagi M."/>
            <person name="Nakayama T."/>
            <person name="Kamikawa R."/>
            <person name="Inagaki Y."/>
            <person name="Hashimoto T."/>
        </authorList>
    </citation>
    <scope>NUCLEOTIDE SEQUENCE [LARGE SCALE GENOMIC DNA]</scope>
    <source>
        <strain evidence="2">NY0173</strain>
    </source>
</reference>
<evidence type="ECO:0000313" key="3">
    <source>
        <dbReference type="Proteomes" id="UP000265618"/>
    </source>
</evidence>
<feature type="region of interest" description="Disordered" evidence="1">
    <location>
        <begin position="1"/>
        <end position="22"/>
    </location>
</feature>
<accession>A0A391NXB4</accession>
<dbReference type="AlphaFoldDB" id="A0A391NXB4"/>
<dbReference type="Proteomes" id="UP000265618">
    <property type="component" value="Unassembled WGS sequence"/>
</dbReference>
<keyword evidence="3" id="KW-1185">Reference proteome</keyword>
<gene>
    <name evidence="2" type="ORF">KIPB_016466</name>
</gene>
<feature type="non-terminal residue" evidence="2">
    <location>
        <position position="62"/>
    </location>
</feature>
<name>A0A391NXB4_9EUKA</name>
<evidence type="ECO:0000256" key="1">
    <source>
        <dbReference type="SAM" id="MobiDB-lite"/>
    </source>
</evidence>
<sequence length="62" mass="7262">MEIMSDMSPHIPSGYCTEEGEGEGERESVCLEEYRSKYQRWLNCGQIETALYYAERIYAETQ</sequence>